<dbReference type="AlphaFoldDB" id="A0A4R1R8R1"/>
<evidence type="ECO:0000256" key="1">
    <source>
        <dbReference type="ARBA" id="ARBA00022475"/>
    </source>
</evidence>
<evidence type="ECO:0000256" key="2">
    <source>
        <dbReference type="ARBA" id="ARBA00022729"/>
    </source>
</evidence>
<evidence type="ECO:0000256" key="3">
    <source>
        <dbReference type="ARBA" id="ARBA00023136"/>
    </source>
</evidence>
<dbReference type="RefSeq" id="WP_243663026.1">
    <property type="nucleotide sequence ID" value="NZ_SLUN01000028.1"/>
</dbReference>
<evidence type="ECO:0000313" key="8">
    <source>
        <dbReference type="Proteomes" id="UP000295008"/>
    </source>
</evidence>
<proteinExistence type="predicted"/>
<keyword evidence="4" id="KW-0564">Palmitate</keyword>
<dbReference type="Pfam" id="PF01547">
    <property type="entry name" value="SBP_bac_1"/>
    <property type="match status" value="1"/>
</dbReference>
<evidence type="ECO:0000256" key="4">
    <source>
        <dbReference type="ARBA" id="ARBA00023139"/>
    </source>
</evidence>
<dbReference type="InterPro" id="IPR050490">
    <property type="entry name" value="Bact_solute-bd_prot1"/>
</dbReference>
<feature type="signal peptide" evidence="6">
    <location>
        <begin position="1"/>
        <end position="23"/>
    </location>
</feature>
<keyword evidence="1" id="KW-1003">Cell membrane</keyword>
<keyword evidence="5" id="KW-0449">Lipoprotein</keyword>
<protein>
    <submittedName>
        <fullName evidence="7">Carbohydrate ABC transporter substrate-binding protein (CUT1 family)</fullName>
    </submittedName>
</protein>
<accession>A0A4R1R8R1</accession>
<name>A0A4R1R8R1_HYDET</name>
<gene>
    <name evidence="7" type="ORF">EDC14_10282</name>
</gene>
<keyword evidence="3" id="KW-0472">Membrane</keyword>
<keyword evidence="2 6" id="KW-0732">Signal</keyword>
<comment type="caution">
    <text evidence="7">The sequence shown here is derived from an EMBL/GenBank/DDBJ whole genome shotgun (WGS) entry which is preliminary data.</text>
</comment>
<dbReference type="EMBL" id="SLUN01000028">
    <property type="protein sequence ID" value="TCL62046.1"/>
    <property type="molecule type" value="Genomic_DNA"/>
</dbReference>
<sequence>MKVVSLRFRTVMAVILAVCVALAGFSVAGGAARATRMEMWVFVELHSKFYKEMMQRWNKVNPKRQIDIKFTVLPYDDMHNKLQLALQSGAGAPDLCDVEVGRFPNFLMGKPQLVELNDVVKPYRGKVVQSRLDLYSKDGKLYGLPTHVGATVAFYNTEILEAAGVDYKTIVTWDDYIQAGKQVLKKTGKLMGVAETSATWIISAMLAQQGSDLVTRNGAPNLNSPEMLKSVTLLQQMLKEGLIAVCPGGQPDTEEGFGFINGGKVANVIMPLWFMSRFKDYMTDLKGKIAIAPVPVFQKGMPRSVGLGGTGTVVTKTAKNIKLAKDFLAFAKLSETANIQIWEVLGFDPVNTGIWQNQKVTHNPNNAYVKYFKNNPFDVLNEIKNEIALHRSVAASPAIYNLLGTQVQNKLFEKLANPAPLLRDAQAQIENELRTSLPTSVPTMVRI</sequence>
<evidence type="ECO:0000256" key="6">
    <source>
        <dbReference type="SAM" id="SignalP"/>
    </source>
</evidence>
<feature type="chain" id="PRO_5039034394" evidence="6">
    <location>
        <begin position="24"/>
        <end position="447"/>
    </location>
</feature>
<reference evidence="7 8" key="1">
    <citation type="submission" date="2019-03" db="EMBL/GenBank/DDBJ databases">
        <title>Genomic Encyclopedia of Type Strains, Phase IV (KMG-IV): sequencing the most valuable type-strain genomes for metagenomic binning, comparative biology and taxonomic classification.</title>
        <authorList>
            <person name="Goeker M."/>
        </authorList>
    </citation>
    <scope>NUCLEOTIDE SEQUENCE [LARGE SCALE GENOMIC DNA]</scope>
    <source>
        <strain evidence="7 8">LX-B</strain>
    </source>
</reference>
<dbReference type="Proteomes" id="UP000295008">
    <property type="component" value="Unassembled WGS sequence"/>
</dbReference>
<organism evidence="7 8">
    <name type="scientific">Hydrogenispora ethanolica</name>
    <dbReference type="NCBI Taxonomy" id="1082276"/>
    <lineage>
        <taxon>Bacteria</taxon>
        <taxon>Bacillati</taxon>
        <taxon>Bacillota</taxon>
        <taxon>Hydrogenispora</taxon>
    </lineage>
</organism>
<dbReference type="PANTHER" id="PTHR43649">
    <property type="entry name" value="ARABINOSE-BINDING PROTEIN-RELATED"/>
    <property type="match status" value="1"/>
</dbReference>
<keyword evidence="8" id="KW-1185">Reference proteome</keyword>
<dbReference type="Gene3D" id="3.40.190.10">
    <property type="entry name" value="Periplasmic binding protein-like II"/>
    <property type="match status" value="1"/>
</dbReference>
<dbReference type="InterPro" id="IPR006059">
    <property type="entry name" value="SBP"/>
</dbReference>
<evidence type="ECO:0000313" key="7">
    <source>
        <dbReference type="EMBL" id="TCL62046.1"/>
    </source>
</evidence>
<dbReference type="SUPFAM" id="SSF53850">
    <property type="entry name" value="Periplasmic binding protein-like II"/>
    <property type="match status" value="1"/>
</dbReference>
<evidence type="ECO:0000256" key="5">
    <source>
        <dbReference type="ARBA" id="ARBA00023288"/>
    </source>
</evidence>
<dbReference type="PANTHER" id="PTHR43649:SF33">
    <property type="entry name" value="POLYGALACTURONAN_RHAMNOGALACTURONAN-BINDING PROTEIN YTCQ"/>
    <property type="match status" value="1"/>
</dbReference>